<dbReference type="Gene3D" id="3.40.50.1400">
    <property type="match status" value="2"/>
</dbReference>
<evidence type="ECO:0000313" key="1">
    <source>
        <dbReference type="EMBL" id="MBB6209344.1"/>
    </source>
</evidence>
<name>A0A7X0DLM5_NOVIT</name>
<dbReference type="AlphaFoldDB" id="A0A7X0DLM5"/>
<proteinExistence type="predicted"/>
<organism evidence="1 2">
    <name type="scientific">Novispirillum itersonii</name>
    <name type="common">Aquaspirillum itersonii</name>
    <dbReference type="NCBI Taxonomy" id="189"/>
    <lineage>
        <taxon>Bacteria</taxon>
        <taxon>Pseudomonadati</taxon>
        <taxon>Pseudomonadota</taxon>
        <taxon>Alphaproteobacteria</taxon>
        <taxon>Rhodospirillales</taxon>
        <taxon>Novispirillaceae</taxon>
        <taxon>Novispirillum</taxon>
    </lineage>
</organism>
<dbReference type="SUPFAM" id="SSF53800">
    <property type="entry name" value="Chelatase"/>
    <property type="match status" value="1"/>
</dbReference>
<dbReference type="RefSeq" id="WP_184261555.1">
    <property type="nucleotide sequence ID" value="NZ_JACIIX010000002.1"/>
</dbReference>
<protein>
    <submittedName>
        <fullName evidence="1">Sirohydrochlorin ferrochelatase</fullName>
    </submittedName>
</protein>
<comment type="caution">
    <text evidence="1">The sequence shown here is derived from an EMBL/GenBank/DDBJ whole genome shotgun (WGS) entry which is preliminary data.</text>
</comment>
<dbReference type="Proteomes" id="UP000544872">
    <property type="component" value="Unassembled WGS sequence"/>
</dbReference>
<dbReference type="EMBL" id="JACIIX010000002">
    <property type="protein sequence ID" value="MBB6209344.1"/>
    <property type="molecule type" value="Genomic_DNA"/>
</dbReference>
<accession>A0A7X0DLM5</accession>
<gene>
    <name evidence="1" type="ORF">FHS48_000746</name>
</gene>
<sequence length="259" mass="27265">MTGPLPRPDSRLPGRTGPARTVIIAAHGPDRGTADPTRRLARVLAGRLLWQDPQTDWRVRPAFLRGDGPDLFPDVLAALPAGTDVTILPHFAAGGAFTRRIIPARLTESGSHLTVSLLPPLGTDPAVRGEIAATLAAHPGSDLLLVGHGSADGTPSPLLPLAESFRQNGRRAAAVFIETAPALPEWRHCGLGPEITVIALFAGFGRHVRHDLPSAFGLPPDSLRHGGSYDIPGHRLHVAFPLTDAAIMARIAAARLTAA</sequence>
<reference evidence="1 2" key="1">
    <citation type="submission" date="2020-08" db="EMBL/GenBank/DDBJ databases">
        <title>Genomic Encyclopedia of Type Strains, Phase IV (KMG-IV): sequencing the most valuable type-strain genomes for metagenomic binning, comparative biology and taxonomic classification.</title>
        <authorList>
            <person name="Goeker M."/>
        </authorList>
    </citation>
    <scope>NUCLEOTIDE SEQUENCE [LARGE SCALE GENOMIC DNA]</scope>
    <source>
        <strain evidence="1 2">DSM 11590</strain>
    </source>
</reference>
<keyword evidence="2" id="KW-1185">Reference proteome</keyword>
<evidence type="ECO:0000313" key="2">
    <source>
        <dbReference type="Proteomes" id="UP000544872"/>
    </source>
</evidence>